<dbReference type="PANTHER" id="PTHR10903">
    <property type="entry name" value="GTPASE, IMAP FAMILY MEMBER-RELATED"/>
    <property type="match status" value="1"/>
</dbReference>
<comment type="similarity">
    <text evidence="1">Belongs to the TRAFAC class TrmE-Era-EngA-EngB-Septin-like GTPase superfamily. AIG1/Toc34/Toc159-like paraseptin GTPase family. IAN subfamily.</text>
</comment>
<organism evidence="6 7">
    <name type="scientific">Candidula unifasciata</name>
    <dbReference type="NCBI Taxonomy" id="100452"/>
    <lineage>
        <taxon>Eukaryota</taxon>
        <taxon>Metazoa</taxon>
        <taxon>Spiralia</taxon>
        <taxon>Lophotrochozoa</taxon>
        <taxon>Mollusca</taxon>
        <taxon>Gastropoda</taxon>
        <taxon>Heterobranchia</taxon>
        <taxon>Euthyneura</taxon>
        <taxon>Panpulmonata</taxon>
        <taxon>Eupulmonata</taxon>
        <taxon>Stylommatophora</taxon>
        <taxon>Helicina</taxon>
        <taxon>Helicoidea</taxon>
        <taxon>Geomitridae</taxon>
        <taxon>Candidula</taxon>
    </lineage>
</organism>
<evidence type="ECO:0000256" key="1">
    <source>
        <dbReference type="ARBA" id="ARBA00008535"/>
    </source>
</evidence>
<dbReference type="SUPFAM" id="SSF52540">
    <property type="entry name" value="P-loop containing nucleoside triphosphate hydrolases"/>
    <property type="match status" value="1"/>
</dbReference>
<evidence type="ECO:0000313" key="7">
    <source>
        <dbReference type="Proteomes" id="UP000678393"/>
    </source>
</evidence>
<evidence type="ECO:0000256" key="2">
    <source>
        <dbReference type="ARBA" id="ARBA00022741"/>
    </source>
</evidence>
<dbReference type="AlphaFoldDB" id="A0A8S3Z5P0"/>
<dbReference type="InterPro" id="IPR027417">
    <property type="entry name" value="P-loop_NTPase"/>
</dbReference>
<feature type="region of interest" description="Disordered" evidence="4">
    <location>
        <begin position="365"/>
        <end position="393"/>
    </location>
</feature>
<evidence type="ECO:0000313" key="6">
    <source>
        <dbReference type="EMBL" id="CAG5124449.1"/>
    </source>
</evidence>
<dbReference type="PANTHER" id="PTHR10903:SF184">
    <property type="entry name" value="GTP-BINDING PROTEIN A"/>
    <property type="match status" value="1"/>
</dbReference>
<dbReference type="OrthoDB" id="431287at2759"/>
<evidence type="ECO:0000259" key="5">
    <source>
        <dbReference type="PROSITE" id="PS51720"/>
    </source>
</evidence>
<dbReference type="InterPro" id="IPR045058">
    <property type="entry name" value="GIMA/IAN/Toc"/>
</dbReference>
<gene>
    <name evidence="6" type="ORF">CUNI_LOCUS10007</name>
</gene>
<dbReference type="Gene3D" id="3.40.50.300">
    <property type="entry name" value="P-loop containing nucleotide triphosphate hydrolases"/>
    <property type="match status" value="1"/>
</dbReference>
<proteinExistence type="inferred from homology"/>
<dbReference type="InterPro" id="IPR006703">
    <property type="entry name" value="G_AIG1"/>
</dbReference>
<sequence>MAASNQIDLLLIGKTGNGKSATGNSILRRKAFKSRASTNSVTSTVDYEVSEFNGRIIKVVDGPGVGDTRINTEAAVNLVMTTMEYAIAANPRGYHAFLLIVRFGGRFSEEDQDTIDFLKKIFGQDFVKEFCILVLTCGDNFRFESEDSGKSFEEWCNEEQGKFKDLLKECDNRVVLFDNTTKDPEKKNKQIENLLKIVDSLSSKGQRYNDDNFERARVQRNTIMVELKKSAITEETMTETSLIIMKLQELQATEDLRSKIYPLEKLQSRVECLLESVSCKDRATGALHDLISTVKSLKSNINDDIKLCYRMMEEREKMKRQEEEIRRKYEEEMQILKEQYDRKAKEDAKVLEEHRRYEKEQARLKAEMEEKNKREKEALEKKHKEERDIMQTKSEELEKEYRKMKEENDKGIVRRVYEGVTWPFRAAGNWLFSN</sequence>
<dbReference type="Proteomes" id="UP000678393">
    <property type="component" value="Unassembled WGS sequence"/>
</dbReference>
<keyword evidence="2" id="KW-0547">Nucleotide-binding</keyword>
<evidence type="ECO:0000256" key="3">
    <source>
        <dbReference type="ARBA" id="ARBA00023134"/>
    </source>
</evidence>
<dbReference type="GO" id="GO:0005525">
    <property type="term" value="F:GTP binding"/>
    <property type="evidence" value="ECO:0007669"/>
    <property type="project" value="UniProtKB-KW"/>
</dbReference>
<evidence type="ECO:0000256" key="4">
    <source>
        <dbReference type="SAM" id="MobiDB-lite"/>
    </source>
</evidence>
<feature type="domain" description="AIG1-type G" evidence="5">
    <location>
        <begin position="4"/>
        <end position="217"/>
    </location>
</feature>
<accession>A0A8S3Z5P0</accession>
<keyword evidence="7" id="KW-1185">Reference proteome</keyword>
<dbReference type="Pfam" id="PF04548">
    <property type="entry name" value="AIG1"/>
    <property type="match status" value="1"/>
</dbReference>
<dbReference type="FunFam" id="3.40.50.300:FF:000840">
    <property type="entry name" value="Immune-associated nucleotide-binding protein 9"/>
    <property type="match status" value="1"/>
</dbReference>
<protein>
    <recommendedName>
        <fullName evidence="5">AIG1-type G domain-containing protein</fullName>
    </recommendedName>
</protein>
<comment type="caution">
    <text evidence="6">The sequence shown here is derived from an EMBL/GenBank/DDBJ whole genome shotgun (WGS) entry which is preliminary data.</text>
</comment>
<reference evidence="6" key="1">
    <citation type="submission" date="2021-04" db="EMBL/GenBank/DDBJ databases">
        <authorList>
            <consortium name="Molecular Ecology Group"/>
        </authorList>
    </citation>
    <scope>NUCLEOTIDE SEQUENCE</scope>
</reference>
<dbReference type="EMBL" id="CAJHNH020001779">
    <property type="protein sequence ID" value="CAG5124449.1"/>
    <property type="molecule type" value="Genomic_DNA"/>
</dbReference>
<dbReference type="PROSITE" id="PS51720">
    <property type="entry name" value="G_AIG1"/>
    <property type="match status" value="1"/>
</dbReference>
<name>A0A8S3Z5P0_9EUPU</name>
<keyword evidence="3" id="KW-0342">GTP-binding</keyword>